<dbReference type="Gene3D" id="1.10.3720.10">
    <property type="entry name" value="MetI-like"/>
    <property type="match status" value="1"/>
</dbReference>
<dbReference type="EMBL" id="BJXN01000001">
    <property type="protein sequence ID" value="GEM88766.1"/>
    <property type="molecule type" value="Genomic_DNA"/>
</dbReference>
<dbReference type="Proteomes" id="UP000321827">
    <property type="component" value="Unassembled WGS sequence"/>
</dbReference>
<dbReference type="PROSITE" id="PS50928">
    <property type="entry name" value="ABC_TM1"/>
    <property type="match status" value="1"/>
</dbReference>
<dbReference type="PANTHER" id="PTHR43386:SF1">
    <property type="entry name" value="D,D-DIPEPTIDE TRANSPORT SYSTEM PERMEASE PROTEIN DDPC-RELATED"/>
    <property type="match status" value="1"/>
</dbReference>
<feature type="transmembrane region" description="Helical" evidence="7">
    <location>
        <begin position="423"/>
        <end position="445"/>
    </location>
</feature>
<comment type="subcellular location">
    <subcellularLocation>
        <location evidence="1 7">Cell membrane</location>
        <topology evidence="1 7">Multi-pass membrane protein</topology>
    </subcellularLocation>
</comment>
<dbReference type="InterPro" id="IPR035906">
    <property type="entry name" value="MetI-like_sf"/>
</dbReference>
<evidence type="ECO:0000256" key="3">
    <source>
        <dbReference type="ARBA" id="ARBA00022475"/>
    </source>
</evidence>
<evidence type="ECO:0000256" key="6">
    <source>
        <dbReference type="ARBA" id="ARBA00023136"/>
    </source>
</evidence>
<evidence type="ECO:0000256" key="1">
    <source>
        <dbReference type="ARBA" id="ARBA00004651"/>
    </source>
</evidence>
<evidence type="ECO:0000256" key="4">
    <source>
        <dbReference type="ARBA" id="ARBA00022692"/>
    </source>
</evidence>
<feature type="transmembrane region" description="Helical" evidence="7">
    <location>
        <begin position="322"/>
        <end position="342"/>
    </location>
</feature>
<dbReference type="GO" id="GO:0055085">
    <property type="term" value="P:transmembrane transport"/>
    <property type="evidence" value="ECO:0007669"/>
    <property type="project" value="InterPro"/>
</dbReference>
<feature type="transmembrane region" description="Helical" evidence="7">
    <location>
        <begin position="377"/>
        <end position="403"/>
    </location>
</feature>
<evidence type="ECO:0000256" key="5">
    <source>
        <dbReference type="ARBA" id="ARBA00022989"/>
    </source>
</evidence>
<keyword evidence="5 7" id="KW-1133">Transmembrane helix</keyword>
<protein>
    <recommendedName>
        <fullName evidence="8">ABC transmembrane type-1 domain-containing protein</fullName>
    </recommendedName>
</protein>
<evidence type="ECO:0000313" key="9">
    <source>
        <dbReference type="EMBL" id="GEM88766.1"/>
    </source>
</evidence>
<feature type="transmembrane region" description="Helical" evidence="7">
    <location>
        <begin position="209"/>
        <end position="227"/>
    </location>
</feature>
<feature type="transmembrane region" description="Helical" evidence="7">
    <location>
        <begin position="182"/>
        <end position="202"/>
    </location>
</feature>
<dbReference type="PANTHER" id="PTHR43386">
    <property type="entry name" value="OLIGOPEPTIDE TRANSPORT SYSTEM PERMEASE PROTEIN APPC"/>
    <property type="match status" value="1"/>
</dbReference>
<sequence length="462" mass="49122">MASNVNVKQIERGESTWHLAWRRFRKHRMAQVSMIVIVILVAASLAAPLLVSLGWIPDPNEQPSGANLKAFYFLPPGSPGHLLGTDELGRDVFSRILFGGRISLLVGFSVAIVSVIIGTIIGALAGFFSGRPFDFYAGPFSRRLREIVAEGSLAAFGLALALGFAGLGLLVSLAAAGQTGGFWLAALLVALGVLALNLFGVFGAHLSRMTWTVLSWGLLGGTAWLIWDITRTLALPAIGEGGLNGALSTAGLVIGSAAALVLVVWGLVGQLKLDLDIVISRLIDFMLSIPTLPLLLVLSAFLNDSRSPLGRLAQGVFGESASVFIIISILIIFGWITSARLVRGQILSLREQEFSMAAYALGASEPRIMFRHLVPNTLAPIIVDATLAVGTAILVEAALSFLGFGIQPPVPTWGNMLTGAQDFIFYAPHLAIYPGLMILITVLAFNYMGDGLRDALDPRSQL</sequence>
<evidence type="ECO:0000259" key="8">
    <source>
        <dbReference type="PROSITE" id="PS50928"/>
    </source>
</evidence>
<dbReference type="InterPro" id="IPR000515">
    <property type="entry name" value="MetI-like"/>
</dbReference>
<keyword evidence="3" id="KW-1003">Cell membrane</keyword>
<reference evidence="9 10" key="1">
    <citation type="submission" date="2019-07" db="EMBL/GenBank/DDBJ databases">
        <title>Whole genome shotgun sequence of Oceanithermus desulfurans NBRC 100063.</title>
        <authorList>
            <person name="Hosoyama A."/>
            <person name="Uohara A."/>
            <person name="Ohji S."/>
            <person name="Ichikawa N."/>
        </authorList>
    </citation>
    <scope>NUCLEOTIDE SEQUENCE [LARGE SCALE GENOMIC DNA]</scope>
    <source>
        <strain evidence="9 10">NBRC 100063</strain>
    </source>
</reference>
<evidence type="ECO:0000256" key="7">
    <source>
        <dbReference type="RuleBase" id="RU363032"/>
    </source>
</evidence>
<keyword evidence="6 7" id="KW-0472">Membrane</keyword>
<dbReference type="Pfam" id="PF12911">
    <property type="entry name" value="OppC_N"/>
    <property type="match status" value="1"/>
</dbReference>
<name>A0A511RIW1_9DEIN</name>
<keyword evidence="2 7" id="KW-0813">Transport</keyword>
<dbReference type="InterPro" id="IPR025966">
    <property type="entry name" value="OppC_N"/>
</dbReference>
<dbReference type="SUPFAM" id="SSF161098">
    <property type="entry name" value="MetI-like"/>
    <property type="match status" value="1"/>
</dbReference>
<comment type="similarity">
    <text evidence="7">Belongs to the binding-protein-dependent transport system permease family.</text>
</comment>
<dbReference type="GO" id="GO:0005886">
    <property type="term" value="C:plasma membrane"/>
    <property type="evidence" value="ECO:0007669"/>
    <property type="project" value="UniProtKB-SubCell"/>
</dbReference>
<keyword evidence="4 7" id="KW-0812">Transmembrane</keyword>
<feature type="transmembrane region" description="Helical" evidence="7">
    <location>
        <begin position="102"/>
        <end position="130"/>
    </location>
</feature>
<organism evidence="9 10">
    <name type="scientific">Oceanithermus desulfurans NBRC 100063</name>
    <dbReference type="NCBI Taxonomy" id="1227550"/>
    <lineage>
        <taxon>Bacteria</taxon>
        <taxon>Thermotogati</taxon>
        <taxon>Deinococcota</taxon>
        <taxon>Deinococci</taxon>
        <taxon>Thermales</taxon>
        <taxon>Thermaceae</taxon>
        <taxon>Oceanithermus</taxon>
    </lineage>
</organism>
<feature type="transmembrane region" description="Helical" evidence="7">
    <location>
        <begin position="151"/>
        <end position="176"/>
    </location>
</feature>
<feature type="domain" description="ABC transmembrane type-1" evidence="8">
    <location>
        <begin position="248"/>
        <end position="449"/>
    </location>
</feature>
<dbReference type="AlphaFoldDB" id="A0A511RIW1"/>
<accession>A0A511RIW1</accession>
<evidence type="ECO:0000313" key="10">
    <source>
        <dbReference type="Proteomes" id="UP000321827"/>
    </source>
</evidence>
<feature type="transmembrane region" description="Helical" evidence="7">
    <location>
        <begin position="282"/>
        <end position="302"/>
    </location>
</feature>
<feature type="transmembrane region" description="Helical" evidence="7">
    <location>
        <begin position="247"/>
        <end position="270"/>
    </location>
</feature>
<dbReference type="Pfam" id="PF00528">
    <property type="entry name" value="BPD_transp_1"/>
    <property type="match status" value="1"/>
</dbReference>
<dbReference type="CDD" id="cd06261">
    <property type="entry name" value="TM_PBP2"/>
    <property type="match status" value="1"/>
</dbReference>
<evidence type="ECO:0000256" key="2">
    <source>
        <dbReference type="ARBA" id="ARBA00022448"/>
    </source>
</evidence>
<dbReference type="OrthoDB" id="9779825at2"/>
<proteinExistence type="inferred from homology"/>
<feature type="transmembrane region" description="Helical" evidence="7">
    <location>
        <begin position="32"/>
        <end position="56"/>
    </location>
</feature>
<gene>
    <name evidence="9" type="ORF">ODE01S_02000</name>
</gene>
<dbReference type="InterPro" id="IPR050366">
    <property type="entry name" value="BP-dependent_transpt_permease"/>
</dbReference>
<comment type="caution">
    <text evidence="9">The sequence shown here is derived from an EMBL/GenBank/DDBJ whole genome shotgun (WGS) entry which is preliminary data.</text>
</comment>